<accession>A0A8X8IGA1</accession>
<dbReference type="PROSITE" id="PS00194">
    <property type="entry name" value="THIOREDOXIN_1"/>
    <property type="match status" value="1"/>
</dbReference>
<keyword evidence="3" id="KW-1015">Disulfide bond</keyword>
<keyword evidence="6" id="KW-0413">Isomerase</keyword>
<dbReference type="SUPFAM" id="SSF52833">
    <property type="entry name" value="Thioredoxin-like"/>
    <property type="match status" value="1"/>
</dbReference>
<evidence type="ECO:0000256" key="3">
    <source>
        <dbReference type="ARBA" id="ARBA00023157"/>
    </source>
</evidence>
<dbReference type="PANTHER" id="PTHR42852">
    <property type="entry name" value="THIOL:DISULFIDE INTERCHANGE PROTEIN DSBE"/>
    <property type="match status" value="1"/>
</dbReference>
<dbReference type="GO" id="GO:0017004">
    <property type="term" value="P:cytochrome complex assembly"/>
    <property type="evidence" value="ECO:0007669"/>
    <property type="project" value="UniProtKB-KW"/>
</dbReference>
<dbReference type="Proteomes" id="UP000198711">
    <property type="component" value="Unassembled WGS sequence"/>
</dbReference>
<dbReference type="InterPro" id="IPR036249">
    <property type="entry name" value="Thioredoxin-like_sf"/>
</dbReference>
<evidence type="ECO:0000313" key="6">
    <source>
        <dbReference type="EMBL" id="SDX27004.1"/>
    </source>
</evidence>
<evidence type="ECO:0000256" key="2">
    <source>
        <dbReference type="ARBA" id="ARBA00022748"/>
    </source>
</evidence>
<dbReference type="Pfam" id="PF13905">
    <property type="entry name" value="Thioredoxin_8"/>
    <property type="match status" value="1"/>
</dbReference>
<dbReference type="PANTHER" id="PTHR42852:SF6">
    <property type="entry name" value="THIOL:DISULFIDE INTERCHANGE PROTEIN DSBE"/>
    <property type="match status" value="1"/>
</dbReference>
<dbReference type="PROSITE" id="PS51352">
    <property type="entry name" value="THIOREDOXIN_2"/>
    <property type="match status" value="1"/>
</dbReference>
<evidence type="ECO:0000256" key="4">
    <source>
        <dbReference type="ARBA" id="ARBA00023284"/>
    </source>
</evidence>
<gene>
    <name evidence="6" type="ORF">SAMN05444410_11242</name>
</gene>
<organism evidence="6 7">
    <name type="scientific">Hydrobacter penzbergensis</name>
    <dbReference type="NCBI Taxonomy" id="1235997"/>
    <lineage>
        <taxon>Bacteria</taxon>
        <taxon>Pseudomonadati</taxon>
        <taxon>Bacteroidota</taxon>
        <taxon>Chitinophagia</taxon>
        <taxon>Chitinophagales</taxon>
        <taxon>Chitinophagaceae</taxon>
        <taxon>Hydrobacter</taxon>
    </lineage>
</organism>
<keyword evidence="4" id="KW-0676">Redox-active center</keyword>
<evidence type="ECO:0000256" key="1">
    <source>
        <dbReference type="ARBA" id="ARBA00004196"/>
    </source>
</evidence>
<dbReference type="InterPro" id="IPR017937">
    <property type="entry name" value="Thioredoxin_CS"/>
</dbReference>
<dbReference type="Gene3D" id="3.40.30.10">
    <property type="entry name" value="Glutaredoxin"/>
    <property type="match status" value="1"/>
</dbReference>
<dbReference type="InterPro" id="IPR013766">
    <property type="entry name" value="Thioredoxin_domain"/>
</dbReference>
<keyword evidence="2" id="KW-0201">Cytochrome c-type biogenesis</keyword>
<dbReference type="GO" id="GO:0030313">
    <property type="term" value="C:cell envelope"/>
    <property type="evidence" value="ECO:0007669"/>
    <property type="project" value="UniProtKB-SubCell"/>
</dbReference>
<evidence type="ECO:0000259" key="5">
    <source>
        <dbReference type="PROSITE" id="PS51352"/>
    </source>
</evidence>
<protein>
    <submittedName>
        <fullName evidence="6">Thiol-disulfide isomerase or thioredoxin</fullName>
    </submittedName>
</protein>
<dbReference type="InterPro" id="IPR050553">
    <property type="entry name" value="Thioredoxin_ResA/DsbE_sf"/>
</dbReference>
<dbReference type="AlphaFoldDB" id="A0A8X8IGA1"/>
<feature type="domain" description="Thioredoxin" evidence="5">
    <location>
        <begin position="182"/>
        <end position="367"/>
    </location>
</feature>
<dbReference type="EMBL" id="FNNO01000012">
    <property type="protein sequence ID" value="SDX27004.1"/>
    <property type="molecule type" value="Genomic_DNA"/>
</dbReference>
<name>A0A8X8IGA1_9BACT</name>
<proteinExistence type="predicted"/>
<comment type="subcellular location">
    <subcellularLocation>
        <location evidence="1">Cell envelope</location>
    </subcellularLocation>
</comment>
<dbReference type="RefSeq" id="WP_092725129.1">
    <property type="nucleotide sequence ID" value="NZ_FNNO01000012.1"/>
</dbReference>
<dbReference type="CDD" id="cd02966">
    <property type="entry name" value="TlpA_like_family"/>
    <property type="match status" value="1"/>
</dbReference>
<sequence length="367" mass="42226">MNAIKSILISGLFLLIACSDKDSDNTVKIKVIMPNVQAEEMKGRYLYLVNSESKTILDSVIANGDTSIFNLIVDSTFFPHEVAIIFTDSINRVPYKRRLGFKNPYVSKMINSSFYIDRGITTIGTYYNETAFNSTYKGSRQNLPLLKNISLSYATDGANDSLIIQRDVALIAQYPYSFCLLKQLLYYKEKFSIEDLKTLLDHFDKDVKRTAKYKSFENYFQIAETFDKVYPHHLQLQDPHGHLSLIGDEKASFNLLVFWASWCGPCRKEIPTLKKIYDHYNKKGLSISSISLDHDVANWKTALAQEDMPWKQLIATDSSLKQVDMLFNIKLIPKAYLFDKEKKLIRRFDGNVADFENVFYSLFSAEN</sequence>
<keyword evidence="7" id="KW-1185">Reference proteome</keyword>
<dbReference type="GO" id="GO:0016853">
    <property type="term" value="F:isomerase activity"/>
    <property type="evidence" value="ECO:0007669"/>
    <property type="project" value="UniProtKB-KW"/>
</dbReference>
<dbReference type="InterPro" id="IPR012336">
    <property type="entry name" value="Thioredoxin-like_fold"/>
</dbReference>
<reference evidence="6 7" key="1">
    <citation type="submission" date="2016-10" db="EMBL/GenBank/DDBJ databases">
        <authorList>
            <person name="Varghese N."/>
            <person name="Submissions S."/>
        </authorList>
    </citation>
    <scope>NUCLEOTIDE SEQUENCE [LARGE SCALE GENOMIC DNA]</scope>
    <source>
        <strain evidence="6 7">DSM 25353</strain>
    </source>
</reference>
<comment type="caution">
    <text evidence="6">The sequence shown here is derived from an EMBL/GenBank/DDBJ whole genome shotgun (WGS) entry which is preliminary data.</text>
</comment>
<dbReference type="PROSITE" id="PS51257">
    <property type="entry name" value="PROKAR_LIPOPROTEIN"/>
    <property type="match status" value="1"/>
</dbReference>
<evidence type="ECO:0000313" key="7">
    <source>
        <dbReference type="Proteomes" id="UP000198711"/>
    </source>
</evidence>